<feature type="transmembrane region" description="Helical" evidence="6">
    <location>
        <begin position="327"/>
        <end position="345"/>
    </location>
</feature>
<evidence type="ECO:0000256" key="6">
    <source>
        <dbReference type="RuleBase" id="RU004914"/>
    </source>
</evidence>
<dbReference type="PANTHER" id="PTHR42893">
    <property type="entry name" value="PROTEIN DETOXIFICATION 44, CHLOROPLASTIC-RELATED"/>
    <property type="match status" value="1"/>
</dbReference>
<dbReference type="EMBL" id="JADFTS010000007">
    <property type="protein sequence ID" value="KAF9595982.1"/>
    <property type="molecule type" value="Genomic_DNA"/>
</dbReference>
<dbReference type="InterPro" id="IPR044644">
    <property type="entry name" value="DinF-like"/>
</dbReference>
<feature type="transmembrane region" description="Helical" evidence="6">
    <location>
        <begin position="222"/>
        <end position="246"/>
    </location>
</feature>
<dbReference type="GO" id="GO:0015137">
    <property type="term" value="F:citrate transmembrane transporter activity"/>
    <property type="evidence" value="ECO:0007669"/>
    <property type="project" value="TreeGrafter"/>
</dbReference>
<dbReference type="NCBIfam" id="TIGR00797">
    <property type="entry name" value="matE"/>
    <property type="match status" value="1"/>
</dbReference>
<gene>
    <name evidence="8" type="ORF">IFM89_006909</name>
</gene>
<feature type="compositionally biased region" description="Polar residues" evidence="7">
    <location>
        <begin position="199"/>
        <end position="209"/>
    </location>
</feature>
<feature type="region of interest" description="Disordered" evidence="7">
    <location>
        <begin position="177"/>
        <end position="209"/>
    </location>
</feature>
<sequence length="587" mass="63630">MRSPVEHAARIRRSLDYWGNKCLAVFSNHLIALAIRGNKYLTCVLHIFSGLVMAESNLNLSEERKRMPARVFFQDASLVFKKDELGREIINIALPTALALLADPIASLIDTAFIGHIGWLFSLVFSNELLETLHFPALQYVRTTHAMYALVIQCVSVITEEETIVRVTDACESDNLEKGLSKDSETTKDLITESDSGKALQQSTSTSRNPKIANLKNEKKHIASASSALVIGGILGLLQAVFLILAAKPLLGFMGVKSGSPMLTPALQYLTLRSLGAPAILLSLAMQGIFRGLKDTKTPLFATVAGDITNIILDPIFIYVLHMGVRGAAIAHIISQYLISVLLLWRLMQKIVLLPPSLKTLQLGRFLKNGSLLLARVIAATICVTLAASFAARLGPIPMAAFQICLQIWLATSLLADGLAVAGQAIMASAFAEKDLKKATAAAVRVLQHGLVLGVVLALVLGVGMQFGSILFTKDKHVIHLISLTIPFVAATQPLNSLAFVFDGVNFGASDFTYSAYSMASLISLTEGAENLYVVVSIISTVSLFLLFHSHGYIGIWVALTIYMALRMIAGIWRMGTGTGPWRFLRN</sequence>
<evidence type="ECO:0000256" key="5">
    <source>
        <dbReference type="ARBA" id="ARBA00023136"/>
    </source>
</evidence>
<evidence type="ECO:0000313" key="8">
    <source>
        <dbReference type="EMBL" id="KAF9595982.1"/>
    </source>
</evidence>
<dbReference type="PANTHER" id="PTHR42893:SF11">
    <property type="entry name" value="PROTEIN DETOXIFICATION 43"/>
    <property type="match status" value="1"/>
</dbReference>
<feature type="transmembrane region" description="Helical" evidence="6">
    <location>
        <begin position="531"/>
        <end position="548"/>
    </location>
</feature>
<protein>
    <recommendedName>
        <fullName evidence="6">Protein DETOXIFICATION</fullName>
    </recommendedName>
    <alternativeName>
        <fullName evidence="6">Multidrug and toxic compound extrusion protein</fullName>
    </alternativeName>
</protein>
<dbReference type="Pfam" id="PF01554">
    <property type="entry name" value="MatE"/>
    <property type="match status" value="2"/>
</dbReference>
<dbReference type="GO" id="GO:0042910">
    <property type="term" value="F:xenobiotic transmembrane transporter activity"/>
    <property type="evidence" value="ECO:0007669"/>
    <property type="project" value="InterPro"/>
</dbReference>
<accession>A0A835HCZ3</accession>
<dbReference type="GO" id="GO:0015297">
    <property type="term" value="F:antiporter activity"/>
    <property type="evidence" value="ECO:0007669"/>
    <property type="project" value="InterPro"/>
</dbReference>
<dbReference type="Proteomes" id="UP000631114">
    <property type="component" value="Unassembled WGS sequence"/>
</dbReference>
<evidence type="ECO:0000256" key="3">
    <source>
        <dbReference type="ARBA" id="ARBA00022692"/>
    </source>
</evidence>
<keyword evidence="4 6" id="KW-1133">Transmembrane helix</keyword>
<comment type="caution">
    <text evidence="6">Lacks conserved residue(s) required for the propagation of feature annotation.</text>
</comment>
<feature type="transmembrane region" description="Helical" evidence="6">
    <location>
        <begin position="408"/>
        <end position="431"/>
    </location>
</feature>
<evidence type="ECO:0000256" key="4">
    <source>
        <dbReference type="ARBA" id="ARBA00022989"/>
    </source>
</evidence>
<feature type="transmembrane region" description="Helical" evidence="6">
    <location>
        <begin position="478"/>
        <end position="502"/>
    </location>
</feature>
<dbReference type="GO" id="GO:0016020">
    <property type="term" value="C:membrane"/>
    <property type="evidence" value="ECO:0007669"/>
    <property type="project" value="UniProtKB-SubCell"/>
</dbReference>
<reference evidence="8 9" key="1">
    <citation type="submission" date="2020-10" db="EMBL/GenBank/DDBJ databases">
        <title>The Coptis chinensis genome and diversification of protoberbering-type alkaloids.</title>
        <authorList>
            <person name="Wang B."/>
            <person name="Shu S."/>
            <person name="Song C."/>
            <person name="Liu Y."/>
        </authorList>
    </citation>
    <scope>NUCLEOTIDE SEQUENCE [LARGE SCALE GENOMIC DNA]</scope>
    <source>
        <strain evidence="8">HL-2020</strain>
        <tissue evidence="8">Leaf</tissue>
    </source>
</reference>
<feature type="compositionally biased region" description="Basic and acidic residues" evidence="7">
    <location>
        <begin position="177"/>
        <end position="191"/>
    </location>
</feature>
<dbReference type="InterPro" id="IPR002528">
    <property type="entry name" value="MATE_fam"/>
</dbReference>
<keyword evidence="3 6" id="KW-0812">Transmembrane</keyword>
<dbReference type="AlphaFoldDB" id="A0A835HCZ3"/>
<evidence type="ECO:0000256" key="1">
    <source>
        <dbReference type="ARBA" id="ARBA00004141"/>
    </source>
</evidence>
<feature type="transmembrane region" description="Helical" evidence="6">
    <location>
        <begin position="366"/>
        <end position="388"/>
    </location>
</feature>
<feature type="transmembrane region" description="Helical" evidence="6">
    <location>
        <begin position="451"/>
        <end position="472"/>
    </location>
</feature>
<dbReference type="OrthoDB" id="2126698at2759"/>
<comment type="subcellular location">
    <subcellularLocation>
        <location evidence="1">Membrane</location>
        <topology evidence="1">Multi-pass membrane protein</topology>
    </subcellularLocation>
</comment>
<evidence type="ECO:0000313" key="9">
    <source>
        <dbReference type="Proteomes" id="UP000631114"/>
    </source>
</evidence>
<organism evidence="8 9">
    <name type="scientific">Coptis chinensis</name>
    <dbReference type="NCBI Taxonomy" id="261450"/>
    <lineage>
        <taxon>Eukaryota</taxon>
        <taxon>Viridiplantae</taxon>
        <taxon>Streptophyta</taxon>
        <taxon>Embryophyta</taxon>
        <taxon>Tracheophyta</taxon>
        <taxon>Spermatophyta</taxon>
        <taxon>Magnoliopsida</taxon>
        <taxon>Ranunculales</taxon>
        <taxon>Ranunculaceae</taxon>
        <taxon>Coptidoideae</taxon>
        <taxon>Coptis</taxon>
    </lineage>
</organism>
<dbReference type="CDD" id="cd13136">
    <property type="entry name" value="MATE_DinF_like"/>
    <property type="match status" value="1"/>
</dbReference>
<evidence type="ECO:0000256" key="7">
    <source>
        <dbReference type="SAM" id="MobiDB-lite"/>
    </source>
</evidence>
<keyword evidence="5 6" id="KW-0472">Membrane</keyword>
<comment type="caution">
    <text evidence="8">The sequence shown here is derived from an EMBL/GenBank/DDBJ whole genome shotgun (WGS) entry which is preliminary data.</text>
</comment>
<proteinExistence type="inferred from homology"/>
<evidence type="ECO:0000256" key="2">
    <source>
        <dbReference type="ARBA" id="ARBA00010199"/>
    </source>
</evidence>
<comment type="similarity">
    <text evidence="2 6">Belongs to the multi antimicrobial extrusion (MATE) (TC 2.A.66.1) family.</text>
</comment>
<feature type="transmembrane region" description="Helical" evidence="6">
    <location>
        <begin position="298"/>
        <end position="321"/>
    </location>
</feature>
<keyword evidence="9" id="KW-1185">Reference proteome</keyword>
<feature type="transmembrane region" description="Helical" evidence="6">
    <location>
        <begin position="554"/>
        <end position="573"/>
    </location>
</feature>
<name>A0A835HCZ3_9MAGN</name>